<keyword evidence="2" id="KW-0732">Signal</keyword>
<organism evidence="3 4">
    <name type="scientific">Thalassococcus profundi</name>
    <dbReference type="NCBI Taxonomy" id="2282382"/>
    <lineage>
        <taxon>Bacteria</taxon>
        <taxon>Pseudomonadati</taxon>
        <taxon>Pseudomonadota</taxon>
        <taxon>Alphaproteobacteria</taxon>
        <taxon>Rhodobacterales</taxon>
        <taxon>Roseobacteraceae</taxon>
        <taxon>Thalassococcus</taxon>
    </lineage>
</organism>
<keyword evidence="4" id="KW-1185">Reference proteome</keyword>
<feature type="region of interest" description="Disordered" evidence="1">
    <location>
        <begin position="54"/>
        <end position="99"/>
    </location>
</feature>
<reference evidence="3 4" key="1">
    <citation type="submission" date="2018-07" db="EMBL/GenBank/DDBJ databases">
        <title>Thalassococcus profundi sp. nov., a marine bacterium isolated from deep seawater of Okinawa Trough.</title>
        <authorList>
            <person name="Yu M."/>
        </authorList>
    </citation>
    <scope>NUCLEOTIDE SEQUENCE [LARGE SCALE GENOMIC DNA]</scope>
    <source>
        <strain evidence="3 4">WRAS1</strain>
    </source>
</reference>
<evidence type="ECO:0000256" key="1">
    <source>
        <dbReference type="SAM" id="MobiDB-lite"/>
    </source>
</evidence>
<protein>
    <submittedName>
        <fullName evidence="3">Uncharacterized protein</fullName>
    </submittedName>
</protein>
<sequence>MSRRFIATILAAAIAVTGFTARPAQANDAEKIVKFLGTAATIYIIGNAIKEARADDDRKDKKVHDQRYYRENRRDHAQRWQRDRWDQRDQRQHGARRDSRGLPAQCLLTGVPRRGDSVQVFGARCVERNYRHARYLPAQCRAQMQTRERGVRTVYVARCLRRAGFDVARR</sequence>
<dbReference type="AlphaFoldDB" id="A0A369TS06"/>
<evidence type="ECO:0000313" key="3">
    <source>
        <dbReference type="EMBL" id="RDD65736.1"/>
    </source>
</evidence>
<evidence type="ECO:0000256" key="2">
    <source>
        <dbReference type="SAM" id="SignalP"/>
    </source>
</evidence>
<proteinExistence type="predicted"/>
<name>A0A369TS06_9RHOB</name>
<dbReference type="Proteomes" id="UP000253977">
    <property type="component" value="Unassembled WGS sequence"/>
</dbReference>
<feature type="signal peptide" evidence="2">
    <location>
        <begin position="1"/>
        <end position="26"/>
    </location>
</feature>
<dbReference type="OrthoDB" id="7876829at2"/>
<accession>A0A369TS06</accession>
<dbReference type="EMBL" id="QPMK01000010">
    <property type="protein sequence ID" value="RDD65736.1"/>
    <property type="molecule type" value="Genomic_DNA"/>
</dbReference>
<gene>
    <name evidence="3" type="ORF">DU478_13780</name>
</gene>
<evidence type="ECO:0000313" key="4">
    <source>
        <dbReference type="Proteomes" id="UP000253977"/>
    </source>
</evidence>
<feature type="chain" id="PRO_5016769107" evidence="2">
    <location>
        <begin position="27"/>
        <end position="170"/>
    </location>
</feature>
<dbReference type="RefSeq" id="WP_114511548.1">
    <property type="nucleotide sequence ID" value="NZ_QPMK01000010.1"/>
</dbReference>
<comment type="caution">
    <text evidence="3">The sequence shown here is derived from an EMBL/GenBank/DDBJ whole genome shotgun (WGS) entry which is preliminary data.</text>
</comment>